<reference evidence="2 3" key="1">
    <citation type="journal article" date="2018" name="Nat. Ecol. Evol.">
        <title>Pezizomycetes genomes reveal the molecular basis of ectomycorrhizal truffle lifestyle.</title>
        <authorList>
            <person name="Murat C."/>
            <person name="Payen T."/>
            <person name="Noel B."/>
            <person name="Kuo A."/>
            <person name="Morin E."/>
            <person name="Chen J."/>
            <person name="Kohler A."/>
            <person name="Krizsan K."/>
            <person name="Balestrini R."/>
            <person name="Da Silva C."/>
            <person name="Montanini B."/>
            <person name="Hainaut M."/>
            <person name="Levati E."/>
            <person name="Barry K.W."/>
            <person name="Belfiori B."/>
            <person name="Cichocki N."/>
            <person name="Clum A."/>
            <person name="Dockter R.B."/>
            <person name="Fauchery L."/>
            <person name="Guy J."/>
            <person name="Iotti M."/>
            <person name="Le Tacon F."/>
            <person name="Lindquist E.A."/>
            <person name="Lipzen A."/>
            <person name="Malagnac F."/>
            <person name="Mello A."/>
            <person name="Molinier V."/>
            <person name="Miyauchi S."/>
            <person name="Poulain J."/>
            <person name="Riccioni C."/>
            <person name="Rubini A."/>
            <person name="Sitrit Y."/>
            <person name="Splivallo R."/>
            <person name="Traeger S."/>
            <person name="Wang M."/>
            <person name="Zifcakova L."/>
            <person name="Wipf D."/>
            <person name="Zambonelli A."/>
            <person name="Paolocci F."/>
            <person name="Nowrousian M."/>
            <person name="Ottonello S."/>
            <person name="Baldrian P."/>
            <person name="Spatafora J.W."/>
            <person name="Henrissat B."/>
            <person name="Nagy L.G."/>
            <person name="Aury J.M."/>
            <person name="Wincker P."/>
            <person name="Grigoriev I.V."/>
            <person name="Bonfante P."/>
            <person name="Martin F.M."/>
        </authorList>
    </citation>
    <scope>NUCLEOTIDE SEQUENCE [LARGE SCALE GENOMIC DNA]</scope>
    <source>
        <strain evidence="2 3">RN42</strain>
    </source>
</reference>
<feature type="compositionally biased region" description="Basic and acidic residues" evidence="1">
    <location>
        <begin position="662"/>
        <end position="678"/>
    </location>
</feature>
<evidence type="ECO:0000256" key="1">
    <source>
        <dbReference type="SAM" id="MobiDB-lite"/>
    </source>
</evidence>
<evidence type="ECO:0000313" key="3">
    <source>
        <dbReference type="Proteomes" id="UP000275078"/>
    </source>
</evidence>
<proteinExistence type="predicted"/>
<feature type="compositionally biased region" description="Basic residues" evidence="1">
    <location>
        <begin position="702"/>
        <end position="715"/>
    </location>
</feature>
<dbReference type="EMBL" id="ML119923">
    <property type="protein sequence ID" value="RPA71504.1"/>
    <property type="molecule type" value="Genomic_DNA"/>
</dbReference>
<protein>
    <submittedName>
        <fullName evidence="2">Uncharacterized protein</fullName>
    </submittedName>
</protein>
<accession>A0A3N4HPB0</accession>
<organism evidence="2 3">
    <name type="scientific">Ascobolus immersus RN42</name>
    <dbReference type="NCBI Taxonomy" id="1160509"/>
    <lineage>
        <taxon>Eukaryota</taxon>
        <taxon>Fungi</taxon>
        <taxon>Dikarya</taxon>
        <taxon>Ascomycota</taxon>
        <taxon>Pezizomycotina</taxon>
        <taxon>Pezizomycetes</taxon>
        <taxon>Pezizales</taxon>
        <taxon>Ascobolaceae</taxon>
        <taxon>Ascobolus</taxon>
    </lineage>
</organism>
<keyword evidence="3" id="KW-1185">Reference proteome</keyword>
<dbReference type="Proteomes" id="UP000275078">
    <property type="component" value="Unassembled WGS sequence"/>
</dbReference>
<name>A0A3N4HPB0_ASCIM</name>
<sequence>MWGKRQKERLDKVLCYLVDHLKDDIFIFALNTRTSPLHRAQNHLLSKIKPLLVLDERLYKKLQGKGSDCVQWLRLHMFERCDTCKARTDTDALKAGLVNYELRRPTMRDYEVTYLDKLANERVKVFVDGLRAQQHAKFLRYLEEEKQTHQKMHDQAVKWRTECYCDIIATAIRNPEFLALFEESTDRTPTILANIILEKEFCRLRDELFISEEQIFILEDVLGEGPRDHLLTLRRHLFSDPPLPPVFSGWPKPPRRMRATFKDTCVTGRCLSPGDPLLVEFKQRLLAVDRAVKTRLEGEMAVVEKRLPRKVSIWQRRCYAAHVLSMHSGFMELLRDPGPAGYISTWVFAAGRIVKEVHEGYSKETKAPELQFGGSKWQPGRIFGEELLWHLFGKRRGLQAPCTICPSIPSIQAMKDLLEHAMQTTLRVDLHFQRPLDTIEYCNISEMRNAAYKVAAKELTIPQILGVENSNPSFASIELRVEKAATALRKVLDSGKRRRLIVVIPLRRPRGRVRIKSTRESFTTNGWVHERVIWDDKAPADVFLEGFIEYLQDTDNAELERRAVLLRRMLLDLKNLRKTTAKYPTLITEEPVDKKAIIKTEENLRKTTTAKSPTLITDGPVEKKEIIKTEENRKDDTDMLDSITVDTGEVKLCDNQLGIATESKDSGDNKHNGGDEPSNKSNDGTSRKRKRPTSLVVNAGPRPRKMLRPAGRGKV</sequence>
<feature type="region of interest" description="Disordered" evidence="1">
    <location>
        <begin position="660"/>
        <end position="715"/>
    </location>
</feature>
<evidence type="ECO:0000313" key="2">
    <source>
        <dbReference type="EMBL" id="RPA71504.1"/>
    </source>
</evidence>
<dbReference type="AlphaFoldDB" id="A0A3N4HPB0"/>
<gene>
    <name evidence="2" type="ORF">BJ508DRAFT_90163</name>
</gene>